<dbReference type="PANTHER" id="PTHR11487">
    <property type="entry name" value="THIOESTERASE"/>
    <property type="match status" value="1"/>
</dbReference>
<dbReference type="InterPro" id="IPR001031">
    <property type="entry name" value="Thioesterase"/>
</dbReference>
<gene>
    <name evidence="3" type="ORF">DKT75_01570</name>
</gene>
<dbReference type="InterPro" id="IPR012223">
    <property type="entry name" value="TEII"/>
</dbReference>
<protein>
    <submittedName>
        <fullName evidence="3">Putative thioesterase</fullName>
    </submittedName>
</protein>
<dbReference type="GO" id="GO:0008610">
    <property type="term" value="P:lipid biosynthetic process"/>
    <property type="evidence" value="ECO:0007669"/>
    <property type="project" value="TreeGrafter"/>
</dbReference>
<dbReference type="RefSeq" id="WP_109821687.1">
    <property type="nucleotide sequence ID" value="NZ_QGKL01000007.1"/>
</dbReference>
<feature type="domain" description="Thioesterase" evidence="2">
    <location>
        <begin position="23"/>
        <end position="248"/>
    </location>
</feature>
<dbReference type="InterPro" id="IPR029058">
    <property type="entry name" value="AB_hydrolase_fold"/>
</dbReference>
<comment type="similarity">
    <text evidence="1">Belongs to the thioesterase family.</text>
</comment>
<dbReference type="EMBL" id="QGKL01000007">
    <property type="protein sequence ID" value="PWQ99262.1"/>
    <property type="molecule type" value="Genomic_DNA"/>
</dbReference>
<dbReference type="PANTHER" id="PTHR11487:SF0">
    <property type="entry name" value="S-ACYL FATTY ACID SYNTHASE THIOESTERASE, MEDIUM CHAIN"/>
    <property type="match status" value="1"/>
</dbReference>
<evidence type="ECO:0000259" key="2">
    <source>
        <dbReference type="Pfam" id="PF00975"/>
    </source>
</evidence>
<accession>A0A317CSG4</accession>
<evidence type="ECO:0000313" key="4">
    <source>
        <dbReference type="Proteomes" id="UP000245506"/>
    </source>
</evidence>
<dbReference type="OrthoDB" id="8480037at2"/>
<dbReference type="SUPFAM" id="SSF53474">
    <property type="entry name" value="alpha/beta-Hydrolases"/>
    <property type="match status" value="1"/>
</dbReference>
<dbReference type="Pfam" id="PF00975">
    <property type="entry name" value="Thioesterase"/>
    <property type="match status" value="1"/>
</dbReference>
<sequence>MSEAKISSPWFTNYGLPINKSVRIFAFPFSGAGPVVYQRWAKQLEQQGIELLGVQLPGRESRYKEKLIIDLKDLIQELATEIQLLPDKECVFFGHSLGALIAFELCRELRRRGAPTPKHLVLSAFRSPSMPNPNAELHNLDDKTLIQRMREYGGTPEAILSNPEFMAIFIPVLRADFKLFETYQYTQEPPLNCPITMLCGQDDRIVKPEYIVGWKDQSTLPVKTILFSGGHFFLEPHKQDVLRLLKDICQQHNLR</sequence>
<reference evidence="3 4" key="1">
    <citation type="submission" date="2018-05" db="EMBL/GenBank/DDBJ databases">
        <title>Leucothrix arctica sp. nov., isolated from Arctic seawater.</title>
        <authorList>
            <person name="Choi A."/>
            <person name="Baek K."/>
        </authorList>
    </citation>
    <scope>NUCLEOTIDE SEQUENCE [LARGE SCALE GENOMIC DNA]</scope>
    <source>
        <strain evidence="3 4">IMCC9719</strain>
    </source>
</reference>
<dbReference type="Gene3D" id="3.40.50.1820">
    <property type="entry name" value="alpha/beta hydrolase"/>
    <property type="match status" value="1"/>
</dbReference>
<keyword evidence="4" id="KW-1185">Reference proteome</keyword>
<evidence type="ECO:0000313" key="3">
    <source>
        <dbReference type="EMBL" id="PWQ99262.1"/>
    </source>
</evidence>
<proteinExistence type="inferred from homology"/>
<name>A0A317CSG4_9GAMM</name>
<dbReference type="AlphaFoldDB" id="A0A317CSG4"/>
<organism evidence="3 4">
    <name type="scientific">Leucothrix arctica</name>
    <dbReference type="NCBI Taxonomy" id="1481894"/>
    <lineage>
        <taxon>Bacteria</taxon>
        <taxon>Pseudomonadati</taxon>
        <taxon>Pseudomonadota</taxon>
        <taxon>Gammaproteobacteria</taxon>
        <taxon>Thiotrichales</taxon>
        <taxon>Thiotrichaceae</taxon>
        <taxon>Leucothrix</taxon>
    </lineage>
</organism>
<comment type="caution">
    <text evidence="3">The sequence shown here is derived from an EMBL/GenBank/DDBJ whole genome shotgun (WGS) entry which is preliminary data.</text>
</comment>
<evidence type="ECO:0000256" key="1">
    <source>
        <dbReference type="ARBA" id="ARBA00007169"/>
    </source>
</evidence>
<dbReference type="Proteomes" id="UP000245506">
    <property type="component" value="Unassembled WGS sequence"/>
</dbReference>